<dbReference type="InterPro" id="IPR001387">
    <property type="entry name" value="Cro/C1-type_HTH"/>
</dbReference>
<accession>A0A8S5P0L4</accession>
<organism evidence="3">
    <name type="scientific">Siphoviridae sp. ctiMP24</name>
    <dbReference type="NCBI Taxonomy" id="2825621"/>
    <lineage>
        <taxon>Viruses</taxon>
        <taxon>Duplodnaviria</taxon>
        <taxon>Heunggongvirae</taxon>
        <taxon>Uroviricota</taxon>
        <taxon>Caudoviricetes</taxon>
    </lineage>
</organism>
<reference evidence="3" key="1">
    <citation type="journal article" date="2021" name="Proc. Natl. Acad. Sci. U.S.A.">
        <title>A Catalog of Tens of Thousands of Viruses from Human Metagenomes Reveals Hidden Associations with Chronic Diseases.</title>
        <authorList>
            <person name="Tisza M.J."/>
            <person name="Buck C.B."/>
        </authorList>
    </citation>
    <scope>NUCLEOTIDE SEQUENCE</scope>
    <source>
        <strain evidence="3">CtiMP24</strain>
    </source>
</reference>
<evidence type="ECO:0000256" key="1">
    <source>
        <dbReference type="ARBA" id="ARBA00023125"/>
    </source>
</evidence>
<evidence type="ECO:0000259" key="2">
    <source>
        <dbReference type="PROSITE" id="PS50943"/>
    </source>
</evidence>
<dbReference type="InterPro" id="IPR010982">
    <property type="entry name" value="Lambda_DNA-bd_dom_sf"/>
</dbReference>
<protein>
    <submittedName>
        <fullName evidence="3">Repressor protein CI</fullName>
    </submittedName>
</protein>
<dbReference type="SUPFAM" id="SSF47413">
    <property type="entry name" value="lambda repressor-like DNA-binding domains"/>
    <property type="match status" value="1"/>
</dbReference>
<dbReference type="GO" id="GO:0003677">
    <property type="term" value="F:DNA binding"/>
    <property type="evidence" value="ECO:0007669"/>
    <property type="project" value="UniProtKB-KW"/>
</dbReference>
<dbReference type="CDD" id="cd00093">
    <property type="entry name" value="HTH_XRE"/>
    <property type="match status" value="1"/>
</dbReference>
<dbReference type="Gene3D" id="1.10.260.40">
    <property type="entry name" value="lambda repressor-like DNA-binding domains"/>
    <property type="match status" value="1"/>
</dbReference>
<proteinExistence type="predicted"/>
<sequence>MTKQEYERYKAEQEFFKCKFCGKMIKVGYNLDGLKLLTTSCIDRQCAGYKKLSYDNLPEEVEKWNLWVKTAYEPPLWKFIKGQRKLTEEMKMDNKQVFAQNLKDLREKMGISQRTLAKKLGTKQAAVSAYERGIQLPTVERLIKIADFFDVSADKLLGLECRSVKADVLSVAKSLLDEYSFKWDDDYNVFWTESPKVAAIISEYNHLRDLVKGGQLGADVLELWLEDKQKKMKRKDDLRLE</sequence>
<dbReference type="Pfam" id="PF01381">
    <property type="entry name" value="HTH_3"/>
    <property type="match status" value="1"/>
</dbReference>
<evidence type="ECO:0000313" key="3">
    <source>
        <dbReference type="EMBL" id="DAE00003.1"/>
    </source>
</evidence>
<dbReference type="SMART" id="SM00530">
    <property type="entry name" value="HTH_XRE"/>
    <property type="match status" value="1"/>
</dbReference>
<feature type="domain" description="HTH cro/C1-type" evidence="2">
    <location>
        <begin position="102"/>
        <end position="156"/>
    </location>
</feature>
<dbReference type="PANTHER" id="PTHR46558">
    <property type="entry name" value="TRACRIPTIONAL REGULATORY PROTEIN-RELATED-RELATED"/>
    <property type="match status" value="1"/>
</dbReference>
<dbReference type="PROSITE" id="PS50943">
    <property type="entry name" value="HTH_CROC1"/>
    <property type="match status" value="1"/>
</dbReference>
<keyword evidence="1" id="KW-0238">DNA-binding</keyword>
<dbReference type="PANTHER" id="PTHR46558:SF11">
    <property type="entry name" value="HTH-TYPE TRANSCRIPTIONAL REGULATOR XRE"/>
    <property type="match status" value="1"/>
</dbReference>
<dbReference type="EMBL" id="BK015297">
    <property type="protein sequence ID" value="DAE00003.1"/>
    <property type="molecule type" value="Genomic_DNA"/>
</dbReference>
<name>A0A8S5P0L4_9CAUD</name>